<feature type="domain" description="Penicillin-binding protein transpeptidase" evidence="12">
    <location>
        <begin position="282"/>
        <end position="502"/>
    </location>
</feature>
<evidence type="ECO:0000256" key="11">
    <source>
        <dbReference type="ARBA" id="ARBA00049902"/>
    </source>
</evidence>
<evidence type="ECO:0000256" key="3">
    <source>
        <dbReference type="ARBA" id="ARBA00007739"/>
    </source>
</evidence>
<dbReference type="InterPro" id="IPR036950">
    <property type="entry name" value="PBP_transglycosylase"/>
</dbReference>
<dbReference type="NCBIfam" id="TIGR02073">
    <property type="entry name" value="PBP_1c"/>
    <property type="match status" value="1"/>
</dbReference>
<reference evidence="14 15" key="1">
    <citation type="submission" date="2022-07" db="EMBL/GenBank/DDBJ databases">
        <title>Methylomonas rivi sp. nov., Methylomonas rosea sp. nov., Methylomonas aureus sp. nov. and Methylomonas subterranea sp. nov., four novel methanotrophs isolated from a freshwater creek and the deep terrestrial subsurface.</title>
        <authorList>
            <person name="Abin C."/>
            <person name="Sankaranarayanan K."/>
            <person name="Garner C."/>
            <person name="Sindelar R."/>
            <person name="Kotary K."/>
            <person name="Garner R."/>
            <person name="Barclay S."/>
            <person name="Lawson P."/>
            <person name="Krumholz L."/>
        </authorList>
    </citation>
    <scope>NUCLEOTIDE SEQUENCE [LARGE SCALE GENOMIC DNA]</scope>
    <source>
        <strain evidence="14 15">SURF-2</strain>
    </source>
</reference>
<dbReference type="InterPro" id="IPR012338">
    <property type="entry name" value="Beta-lactam/transpept-like"/>
</dbReference>
<keyword evidence="9" id="KW-0511">Multifunctional enzyme</keyword>
<dbReference type="InterPro" id="IPR011815">
    <property type="entry name" value="PBP_1c"/>
</dbReference>
<evidence type="ECO:0000259" key="12">
    <source>
        <dbReference type="Pfam" id="PF00905"/>
    </source>
</evidence>
<dbReference type="EMBL" id="JANIBJ010000065">
    <property type="protein sequence ID" value="MCQ8106374.1"/>
    <property type="molecule type" value="Genomic_DNA"/>
</dbReference>
<comment type="similarity">
    <text evidence="3">In the N-terminal section; belongs to the glycosyltransferase 51 family.</text>
</comment>
<dbReference type="InterPro" id="IPR023346">
    <property type="entry name" value="Lysozyme-like_dom_sf"/>
</dbReference>
<keyword evidence="6" id="KW-0328">Glycosyltransferase</keyword>
<evidence type="ECO:0000256" key="10">
    <source>
        <dbReference type="ARBA" id="ARBA00044770"/>
    </source>
</evidence>
<dbReference type="InterPro" id="IPR050396">
    <property type="entry name" value="Glycosyltr_51/Transpeptidase"/>
</dbReference>
<sequence>MVLLFALALWLGLGLAPQPLLVNRANGSYAVTAADGRLLRLSLTSDEKYRLWTPLAELPPALLEATLRYEDRWFYRHPGVNPLSLPRALWSSLITRERRMGASTLTMQLARQRWRLKTASLSGKFRQMAYALWLERRFVKDELLEAYFNLAPYGANIEGVGAAAWIYFHKPVGELNQDEARALALIPQNPTARAPMHPAARQRLRRAWQTAYGDDAGFERLWFRSRAELPFAAPHFAERLHGLYPEASGLAGTLDANLQSLSENLLSGFIRQQRVQGVVNASAMIVHAPDMTVRAYVGSADYFDRRIQGFVNGLKAPRSPGSTLKPFIYAQAIAQGLITPDSRLKDTPLRLGHYQPENFERNFYGPLSATDALVRSRNIPAISLLAQLQQPTFHAFLLQAGIDIPKQAANYGLSLAIGGAEISMEDLLRLYGMLANRGRLLNLRWLRDADPDAGKQLISPEAAFLVREMLESNPRPQRSFGGRGFGHQQAVAWKTGTSSGLKDAWAIGMLGDWLVGVWAGNFDGSPNSHLVGRDLAGPLLFDILDAIAIERPVAAAEPP</sequence>
<evidence type="ECO:0000256" key="2">
    <source>
        <dbReference type="ARBA" id="ARBA00007090"/>
    </source>
</evidence>
<evidence type="ECO:0000259" key="13">
    <source>
        <dbReference type="Pfam" id="PF00912"/>
    </source>
</evidence>
<feature type="non-terminal residue" evidence="14">
    <location>
        <position position="559"/>
    </location>
</feature>
<comment type="similarity">
    <text evidence="2">In the C-terminal section; belongs to the transpeptidase family.</text>
</comment>
<evidence type="ECO:0000256" key="4">
    <source>
        <dbReference type="ARBA" id="ARBA00022645"/>
    </source>
</evidence>
<dbReference type="Gene3D" id="1.10.3810.10">
    <property type="entry name" value="Biosynthetic peptidoglycan transglycosylase-like"/>
    <property type="match status" value="1"/>
</dbReference>
<accession>A0ABT1TM33</accession>
<comment type="pathway">
    <text evidence="1">Cell wall biogenesis; peptidoglycan biosynthesis.</text>
</comment>
<evidence type="ECO:0000256" key="8">
    <source>
        <dbReference type="ARBA" id="ARBA00022801"/>
    </source>
</evidence>
<dbReference type="RefSeq" id="WP_256604492.1">
    <property type="nucleotide sequence ID" value="NZ_JANIBJ010000065.1"/>
</dbReference>
<evidence type="ECO:0000256" key="6">
    <source>
        <dbReference type="ARBA" id="ARBA00022676"/>
    </source>
</evidence>
<feature type="domain" description="Glycosyl transferase family 51" evidence="13">
    <location>
        <begin position="45"/>
        <end position="207"/>
    </location>
</feature>
<evidence type="ECO:0000313" key="15">
    <source>
        <dbReference type="Proteomes" id="UP001524499"/>
    </source>
</evidence>
<dbReference type="SUPFAM" id="SSF56601">
    <property type="entry name" value="beta-lactamase/transpeptidase-like"/>
    <property type="match status" value="1"/>
</dbReference>
<keyword evidence="7" id="KW-0808">Transferase</keyword>
<comment type="catalytic activity">
    <reaction evidence="11">
        <text>[GlcNAc-(1-&gt;4)-Mur2Ac(oyl-L-Ala-gamma-D-Glu-L-Lys-D-Ala-D-Ala)](n)-di-trans,octa-cis-undecaprenyl diphosphate + beta-D-GlcNAc-(1-&gt;4)-Mur2Ac(oyl-L-Ala-gamma-D-Glu-L-Lys-D-Ala-D-Ala)-di-trans,octa-cis-undecaprenyl diphosphate = [GlcNAc-(1-&gt;4)-Mur2Ac(oyl-L-Ala-gamma-D-Glu-L-Lys-D-Ala-D-Ala)](n+1)-di-trans,octa-cis-undecaprenyl diphosphate + di-trans,octa-cis-undecaprenyl diphosphate + H(+)</text>
        <dbReference type="Rhea" id="RHEA:23708"/>
        <dbReference type="Rhea" id="RHEA-COMP:9602"/>
        <dbReference type="Rhea" id="RHEA-COMP:9603"/>
        <dbReference type="ChEBI" id="CHEBI:15378"/>
        <dbReference type="ChEBI" id="CHEBI:58405"/>
        <dbReference type="ChEBI" id="CHEBI:60033"/>
        <dbReference type="ChEBI" id="CHEBI:78435"/>
        <dbReference type="EC" id="2.4.99.28"/>
    </reaction>
</comment>
<name>A0ABT1TM33_9GAMM</name>
<evidence type="ECO:0000256" key="7">
    <source>
        <dbReference type="ARBA" id="ARBA00022679"/>
    </source>
</evidence>
<evidence type="ECO:0000256" key="1">
    <source>
        <dbReference type="ARBA" id="ARBA00004752"/>
    </source>
</evidence>
<proteinExistence type="inferred from homology"/>
<organism evidence="14 15">
    <name type="scientific">Methylomonas subterranea</name>
    <dbReference type="NCBI Taxonomy" id="2952225"/>
    <lineage>
        <taxon>Bacteria</taxon>
        <taxon>Pseudomonadati</taxon>
        <taxon>Pseudomonadota</taxon>
        <taxon>Gammaproteobacteria</taxon>
        <taxon>Methylococcales</taxon>
        <taxon>Methylococcaceae</taxon>
        <taxon>Methylomonas</taxon>
    </lineage>
</organism>
<evidence type="ECO:0000256" key="5">
    <source>
        <dbReference type="ARBA" id="ARBA00022670"/>
    </source>
</evidence>
<protein>
    <recommendedName>
        <fullName evidence="10">peptidoglycan glycosyltransferase</fullName>
        <ecNumber evidence="10">2.4.99.28</ecNumber>
    </recommendedName>
</protein>
<dbReference type="Gene3D" id="3.40.710.10">
    <property type="entry name" value="DD-peptidase/beta-lactamase superfamily"/>
    <property type="match status" value="1"/>
</dbReference>
<dbReference type="SUPFAM" id="SSF53955">
    <property type="entry name" value="Lysozyme-like"/>
    <property type="match status" value="1"/>
</dbReference>
<keyword evidence="15" id="KW-1185">Reference proteome</keyword>
<evidence type="ECO:0000313" key="14">
    <source>
        <dbReference type="EMBL" id="MCQ8106374.1"/>
    </source>
</evidence>
<keyword evidence="5" id="KW-0645">Protease</keyword>
<dbReference type="Proteomes" id="UP001524499">
    <property type="component" value="Unassembled WGS sequence"/>
</dbReference>
<keyword evidence="4" id="KW-0121">Carboxypeptidase</keyword>
<gene>
    <name evidence="14" type="primary">pbpC</name>
    <name evidence="14" type="ORF">NP590_19885</name>
</gene>
<comment type="caution">
    <text evidence="14">The sequence shown here is derived from an EMBL/GenBank/DDBJ whole genome shotgun (WGS) entry which is preliminary data.</text>
</comment>
<dbReference type="Pfam" id="PF00912">
    <property type="entry name" value="Transgly"/>
    <property type="match status" value="1"/>
</dbReference>
<dbReference type="InterPro" id="IPR001264">
    <property type="entry name" value="Glyco_trans_51"/>
</dbReference>
<dbReference type="Pfam" id="PF00905">
    <property type="entry name" value="Transpeptidase"/>
    <property type="match status" value="1"/>
</dbReference>
<keyword evidence="8" id="KW-0378">Hydrolase</keyword>
<evidence type="ECO:0000256" key="9">
    <source>
        <dbReference type="ARBA" id="ARBA00023268"/>
    </source>
</evidence>
<dbReference type="PANTHER" id="PTHR32282">
    <property type="entry name" value="BINDING PROTEIN TRANSPEPTIDASE, PUTATIVE-RELATED"/>
    <property type="match status" value="1"/>
</dbReference>
<dbReference type="InterPro" id="IPR001460">
    <property type="entry name" value="PCN-bd_Tpept"/>
</dbReference>
<dbReference type="EC" id="2.4.99.28" evidence="10"/>
<dbReference type="PANTHER" id="PTHR32282:SF15">
    <property type="entry name" value="PENICILLIN-BINDING PROTEIN 1C"/>
    <property type="match status" value="1"/>
</dbReference>